<gene>
    <name evidence="1" type="ORF">EJ06DRAFT_218230</name>
</gene>
<accession>A0A6G1I8X1</accession>
<name>A0A6G1I8X1_9PEZI</name>
<dbReference type="EMBL" id="ML996688">
    <property type="protein sequence ID" value="KAF2404748.1"/>
    <property type="molecule type" value="Genomic_DNA"/>
</dbReference>
<dbReference type="AlphaFoldDB" id="A0A6G1I8X1"/>
<reference evidence="1" key="1">
    <citation type="journal article" date="2020" name="Stud. Mycol.">
        <title>101 Dothideomycetes genomes: a test case for predicting lifestyles and emergence of pathogens.</title>
        <authorList>
            <person name="Haridas S."/>
            <person name="Albert R."/>
            <person name="Binder M."/>
            <person name="Bloem J."/>
            <person name="Labutti K."/>
            <person name="Salamov A."/>
            <person name="Andreopoulos B."/>
            <person name="Baker S."/>
            <person name="Barry K."/>
            <person name="Bills G."/>
            <person name="Bluhm B."/>
            <person name="Cannon C."/>
            <person name="Castanera R."/>
            <person name="Culley D."/>
            <person name="Daum C."/>
            <person name="Ezra D."/>
            <person name="Gonzalez J."/>
            <person name="Henrissat B."/>
            <person name="Kuo A."/>
            <person name="Liang C."/>
            <person name="Lipzen A."/>
            <person name="Lutzoni F."/>
            <person name="Magnuson J."/>
            <person name="Mondo S."/>
            <person name="Nolan M."/>
            <person name="Ohm R."/>
            <person name="Pangilinan J."/>
            <person name="Park H.-J."/>
            <person name="Ramirez L."/>
            <person name="Alfaro M."/>
            <person name="Sun H."/>
            <person name="Tritt A."/>
            <person name="Yoshinaga Y."/>
            <person name="Zwiers L.-H."/>
            <person name="Turgeon B."/>
            <person name="Goodwin S."/>
            <person name="Spatafora J."/>
            <person name="Crous P."/>
            <person name="Grigoriev I."/>
        </authorList>
    </citation>
    <scope>NUCLEOTIDE SEQUENCE</scope>
    <source>
        <strain evidence="1">CBS 262.69</strain>
    </source>
</reference>
<evidence type="ECO:0000313" key="2">
    <source>
        <dbReference type="Proteomes" id="UP000799640"/>
    </source>
</evidence>
<dbReference type="Proteomes" id="UP000799640">
    <property type="component" value="Unassembled WGS sequence"/>
</dbReference>
<keyword evidence="2" id="KW-1185">Reference proteome</keyword>
<protein>
    <submittedName>
        <fullName evidence="1">Uncharacterized protein</fullName>
    </submittedName>
</protein>
<proteinExistence type="predicted"/>
<organism evidence="1 2">
    <name type="scientific">Trichodelitschia bisporula</name>
    <dbReference type="NCBI Taxonomy" id="703511"/>
    <lineage>
        <taxon>Eukaryota</taxon>
        <taxon>Fungi</taxon>
        <taxon>Dikarya</taxon>
        <taxon>Ascomycota</taxon>
        <taxon>Pezizomycotina</taxon>
        <taxon>Dothideomycetes</taxon>
        <taxon>Dothideomycetes incertae sedis</taxon>
        <taxon>Phaeotrichales</taxon>
        <taxon>Phaeotrichaceae</taxon>
        <taxon>Trichodelitschia</taxon>
    </lineage>
</organism>
<evidence type="ECO:0000313" key="1">
    <source>
        <dbReference type="EMBL" id="KAF2404748.1"/>
    </source>
</evidence>
<sequence>MNVLTHLDTTLPRTSAKDTIAGTPAGPRHVFSKVCKRLGRVYQKWPAKTFRLSSANEEKLIEFFNEHEDLPVHMNTLGEVFVINVAEDDISGYLFGLCDRETLAVTCFFVTATEEWDHVFMNLHLHVDEYPEKLVTKSLEPLLMDAAARCARRLWTGGVPGSSFGRTWTEWCRFLPRQNRYSADWHVCASMCRCGDPFWQPFMFDDPMTSWHRFYKSPTPGQVSSGTWTSPPLRPQLTQRGWILPRPPRTKSVHLPGLGATFQSTPSAGAGMGKWTQATSHQTRGFPCQAPVCRRL</sequence>